<evidence type="ECO:0008006" key="3">
    <source>
        <dbReference type="Google" id="ProtNLM"/>
    </source>
</evidence>
<protein>
    <recommendedName>
        <fullName evidence="3">Lipoprotein</fullName>
    </recommendedName>
</protein>
<reference evidence="2" key="1">
    <citation type="submission" date="2018-07" db="EMBL/GenBank/DDBJ databases">
        <authorList>
            <person name="Ashton P.M."/>
            <person name="Dallman T."/>
            <person name="Nair S."/>
            <person name="De Pinna E."/>
            <person name="Peters T."/>
            <person name="Grant K."/>
        </authorList>
    </citation>
    <scope>NUCLEOTIDE SEQUENCE</scope>
    <source>
        <strain evidence="2">142535</strain>
    </source>
</reference>
<organism evidence="2">
    <name type="scientific">Salmonella muenchen</name>
    <dbReference type="NCBI Taxonomy" id="596"/>
    <lineage>
        <taxon>Bacteria</taxon>
        <taxon>Pseudomonadati</taxon>
        <taxon>Pseudomonadota</taxon>
        <taxon>Gammaproteobacteria</taxon>
        <taxon>Enterobacterales</taxon>
        <taxon>Enterobacteriaceae</taxon>
        <taxon>Salmonella</taxon>
    </lineage>
</organism>
<dbReference type="EMBL" id="AAGUDP010000077">
    <property type="protein sequence ID" value="EBS0566365.1"/>
    <property type="molecule type" value="Genomic_DNA"/>
</dbReference>
<gene>
    <name evidence="2" type="ORF">DTU56_25205</name>
</gene>
<comment type="caution">
    <text evidence="2">The sequence shown here is derived from an EMBL/GenBank/DDBJ whole genome shotgun (WGS) entry which is preliminary data.</text>
</comment>
<proteinExistence type="predicted"/>
<accession>A0A5U8XX19</accession>
<feature type="signal peptide" evidence="1">
    <location>
        <begin position="1"/>
        <end position="31"/>
    </location>
</feature>
<keyword evidence="1" id="KW-0732">Signal</keyword>
<name>A0A5U8XX19_SALMU</name>
<evidence type="ECO:0000256" key="1">
    <source>
        <dbReference type="SAM" id="SignalP"/>
    </source>
</evidence>
<sequence length="140" mass="15298">MKELSGCVKDIMLALALIIAGLVVASANADAAQIVDQNDHLVCQNCYAGKNILLNNADESYIYNQIVETPNFAFIKEDQGSSCYGGGWNIVDKRVPEPALVPIDTDCKEITKATAFESGKTVFFKVTYYGGKSVVYEYKI</sequence>
<evidence type="ECO:0000313" key="2">
    <source>
        <dbReference type="EMBL" id="EBS0566365.1"/>
    </source>
</evidence>
<dbReference type="AlphaFoldDB" id="A0A5U8XX19"/>
<feature type="chain" id="PRO_5026108891" description="Lipoprotein" evidence="1">
    <location>
        <begin position="32"/>
        <end position="140"/>
    </location>
</feature>